<dbReference type="GO" id="GO:0016705">
    <property type="term" value="F:oxidoreductase activity, acting on paired donors, with incorporation or reduction of molecular oxygen"/>
    <property type="evidence" value="ECO:0007669"/>
    <property type="project" value="InterPro"/>
</dbReference>
<keyword evidence="6 7" id="KW-0479">Metal-binding</keyword>
<dbReference type="PRINTS" id="PR00385">
    <property type="entry name" value="P450"/>
</dbReference>
<dbReference type="PRINTS" id="PR00463">
    <property type="entry name" value="EP450I"/>
</dbReference>
<evidence type="ECO:0000256" key="8">
    <source>
        <dbReference type="SAM" id="Phobius"/>
    </source>
</evidence>
<evidence type="ECO:0000313" key="10">
    <source>
        <dbReference type="Proteomes" id="UP001152747"/>
    </source>
</evidence>
<keyword evidence="3 6" id="KW-0349">Heme</keyword>
<dbReference type="InterPro" id="IPR036396">
    <property type="entry name" value="Cyt_P450_sf"/>
</dbReference>
<dbReference type="InterPro" id="IPR002401">
    <property type="entry name" value="Cyt_P450_E_grp-I"/>
</dbReference>
<dbReference type="PANTHER" id="PTHR24291:SF130">
    <property type="entry name" value="CYTOCHROME P450 FAMILY"/>
    <property type="match status" value="1"/>
</dbReference>
<keyword evidence="8" id="KW-1133">Transmembrane helix</keyword>
<keyword evidence="8" id="KW-0472">Membrane</keyword>
<dbReference type="OrthoDB" id="1470350at2759"/>
<name>A0A9P1ICJ8_9PELO</name>
<dbReference type="GO" id="GO:0005506">
    <property type="term" value="F:iron ion binding"/>
    <property type="evidence" value="ECO:0007669"/>
    <property type="project" value="InterPro"/>
</dbReference>
<keyword evidence="10" id="KW-1185">Reference proteome</keyword>
<evidence type="ECO:0008006" key="11">
    <source>
        <dbReference type="Google" id="ProtNLM"/>
    </source>
</evidence>
<dbReference type="PANTHER" id="PTHR24291">
    <property type="entry name" value="CYTOCHROME P450 FAMILY 4"/>
    <property type="match status" value="1"/>
</dbReference>
<keyword evidence="7" id="KW-0560">Oxidoreductase</keyword>
<evidence type="ECO:0000256" key="2">
    <source>
        <dbReference type="ARBA" id="ARBA00010617"/>
    </source>
</evidence>
<evidence type="ECO:0000313" key="9">
    <source>
        <dbReference type="EMBL" id="CAI5441666.1"/>
    </source>
</evidence>
<dbReference type="Pfam" id="PF00067">
    <property type="entry name" value="p450"/>
    <property type="match status" value="1"/>
</dbReference>
<dbReference type="AlphaFoldDB" id="A0A9P1ICJ8"/>
<protein>
    <recommendedName>
        <fullName evidence="11">CYtochrome P450 family</fullName>
    </recommendedName>
</protein>
<comment type="similarity">
    <text evidence="2 7">Belongs to the cytochrome P450 family.</text>
</comment>
<dbReference type="InterPro" id="IPR001128">
    <property type="entry name" value="Cyt_P450"/>
</dbReference>
<dbReference type="EMBL" id="CANHGI010000002">
    <property type="protein sequence ID" value="CAI5441666.1"/>
    <property type="molecule type" value="Genomic_DNA"/>
</dbReference>
<dbReference type="InterPro" id="IPR050196">
    <property type="entry name" value="Cytochrome_P450_Monoox"/>
</dbReference>
<feature type="transmembrane region" description="Helical" evidence="8">
    <location>
        <begin position="6"/>
        <end position="26"/>
    </location>
</feature>
<reference evidence="9" key="1">
    <citation type="submission" date="2022-11" db="EMBL/GenBank/DDBJ databases">
        <authorList>
            <person name="Kikuchi T."/>
        </authorList>
    </citation>
    <scope>NUCLEOTIDE SEQUENCE</scope>
    <source>
        <strain evidence="9">PS1010</strain>
    </source>
</reference>
<keyword evidence="4 6" id="KW-0408">Iron</keyword>
<accession>A0A9P1ICJ8</accession>
<dbReference type="PROSITE" id="PS00086">
    <property type="entry name" value="CYTOCHROME_P450"/>
    <property type="match status" value="1"/>
</dbReference>
<proteinExistence type="inferred from homology"/>
<dbReference type="GO" id="GO:0020037">
    <property type="term" value="F:heme binding"/>
    <property type="evidence" value="ECO:0007669"/>
    <property type="project" value="InterPro"/>
</dbReference>
<dbReference type="Proteomes" id="UP001152747">
    <property type="component" value="Unassembled WGS sequence"/>
</dbReference>
<dbReference type="SUPFAM" id="SSF48264">
    <property type="entry name" value="Cytochrome P450"/>
    <property type="match status" value="1"/>
</dbReference>
<evidence type="ECO:0000256" key="7">
    <source>
        <dbReference type="RuleBase" id="RU000461"/>
    </source>
</evidence>
<evidence type="ECO:0000256" key="1">
    <source>
        <dbReference type="ARBA" id="ARBA00001971"/>
    </source>
</evidence>
<keyword evidence="5 7" id="KW-0503">Monooxygenase</keyword>
<dbReference type="Gene3D" id="1.10.630.10">
    <property type="entry name" value="Cytochrome P450"/>
    <property type="match status" value="1"/>
</dbReference>
<dbReference type="InterPro" id="IPR017972">
    <property type="entry name" value="Cyt_P450_CS"/>
</dbReference>
<evidence type="ECO:0000256" key="4">
    <source>
        <dbReference type="ARBA" id="ARBA00023004"/>
    </source>
</evidence>
<sequence length="501" mass="58245">MGFAIYIFTVFVLYLAINASKIYKFLKKRLKIYKYVGQIDGPTAMPILGTTWQFKLDSKGFSLQLYNWAMEYCEKGAGLATFWIGPQPLIVVLNADAVKTVLESNKLIDKSDEYNVFLPWLGDGLLLSGGDRWRQRRKLLTPSFHFNVLQEFQQVFDFQSKVLIEKIEEEMKKQTTFDVFPFIKRCALDIICETAMGTTVDAQTNHNHPYVLAVAEMNKLAYEYQRKPWLWIPILAKVLGFTSRHKYNLDLVLDFTRKVIDEKQKEFEESGNIDDGKRKAFLDMLIEMKEEGGLNDEDIRSEVDTFMFEGHDTTSAGIGWTLWCLATHPEYQKKCHEELDSVFESINQECSTDDLKNLKYLDKCIKESLRMRPSVPQFAREVREDIVVDGKIIPEGCSIMVSPAFMHNNPRNYERFEEYDPERFSEDNISKRHAYAYIPFSAGPRNCIGQKFAMQEEKTVISWVLRRFEISTTTPFLDNMPLPETITRPEFGFPITFKLRT</sequence>
<dbReference type="GO" id="GO:0004497">
    <property type="term" value="F:monooxygenase activity"/>
    <property type="evidence" value="ECO:0007669"/>
    <property type="project" value="UniProtKB-KW"/>
</dbReference>
<comment type="caution">
    <text evidence="9">The sequence shown here is derived from an EMBL/GenBank/DDBJ whole genome shotgun (WGS) entry which is preliminary data.</text>
</comment>
<dbReference type="CDD" id="cd20628">
    <property type="entry name" value="CYP4"/>
    <property type="match status" value="1"/>
</dbReference>
<gene>
    <name evidence="9" type="ORF">CAMP_LOCUS4303</name>
</gene>
<evidence type="ECO:0000256" key="5">
    <source>
        <dbReference type="ARBA" id="ARBA00023033"/>
    </source>
</evidence>
<keyword evidence="8" id="KW-0812">Transmembrane</keyword>
<feature type="binding site" description="axial binding residue" evidence="6">
    <location>
        <position position="447"/>
    </location>
    <ligand>
        <name>heme</name>
        <dbReference type="ChEBI" id="CHEBI:30413"/>
    </ligand>
    <ligandPart>
        <name>Fe</name>
        <dbReference type="ChEBI" id="CHEBI:18248"/>
    </ligandPart>
</feature>
<evidence type="ECO:0000256" key="6">
    <source>
        <dbReference type="PIRSR" id="PIRSR602401-1"/>
    </source>
</evidence>
<evidence type="ECO:0000256" key="3">
    <source>
        <dbReference type="ARBA" id="ARBA00022617"/>
    </source>
</evidence>
<comment type="cofactor">
    <cofactor evidence="1 6">
        <name>heme</name>
        <dbReference type="ChEBI" id="CHEBI:30413"/>
    </cofactor>
</comment>
<organism evidence="9 10">
    <name type="scientific">Caenorhabditis angaria</name>
    <dbReference type="NCBI Taxonomy" id="860376"/>
    <lineage>
        <taxon>Eukaryota</taxon>
        <taxon>Metazoa</taxon>
        <taxon>Ecdysozoa</taxon>
        <taxon>Nematoda</taxon>
        <taxon>Chromadorea</taxon>
        <taxon>Rhabditida</taxon>
        <taxon>Rhabditina</taxon>
        <taxon>Rhabditomorpha</taxon>
        <taxon>Rhabditoidea</taxon>
        <taxon>Rhabditidae</taxon>
        <taxon>Peloderinae</taxon>
        <taxon>Caenorhabditis</taxon>
    </lineage>
</organism>